<sequence>MTIRPKCRGTTASVQVKIVIKVREAFQRQSFPAVSRTECSPMMEFTSLLLQENPKEVLQTDVLQLGGSAALLGIILHTTIFRTSFCVENHIYNLLALYAATVISLFYTYFTITVLSPMQVLGRVTLLTTLFNTSLISSISIYRLFFHRLHPFPGPFACKLTRFYSAFLAAKNIQYNVELKKLHKQYGDFVRTGPREISILRNTALPIIYGPHTKCRKSTWYGHLNVDHTKICMALSRDFNDHRRRRKAWDRAFSIKSLSVYEPRVIAQAKKLIAQIEANQGKSLDATTWSMLYTFDIMGDVGFGNDFGNLTTGKAHPAINAVRDHMRFIAVAGHLPWLLNMLGKIPGAAAGYQGFFKWCTDQVESKRKSWDHEKYPQDIVSWILKAFIDNDVSAPPSEPALHDDSRVVVIAGSDTTASALANTIYFLAKHPQVLQKLQTQLDSAMPNGPQSWTYDKTKPLTYIDDIIHESLRLRPPVSSGGYRVTSSKGLQIDEVFIPGDVNVFVPPQLIQTDERYYKFSKQFIPERWGEKRVEWGTDNAPYFPFSLAVYGCVGKNLALLSLRVAVSTLAQRYDIRFAPGETGEAFWNDALDTFTTFLPPLHVVFQPRKL</sequence>
<dbReference type="Proteomes" id="UP000325672">
    <property type="component" value="Unassembled WGS sequence"/>
</dbReference>
<proteinExistence type="inferred from homology"/>
<dbReference type="AlphaFoldDB" id="A0A5N6SI18"/>
<organism evidence="6 7">
    <name type="scientific">Aspergillus pseudotamarii</name>
    <dbReference type="NCBI Taxonomy" id="132259"/>
    <lineage>
        <taxon>Eukaryota</taxon>
        <taxon>Fungi</taxon>
        <taxon>Dikarya</taxon>
        <taxon>Ascomycota</taxon>
        <taxon>Pezizomycotina</taxon>
        <taxon>Eurotiomycetes</taxon>
        <taxon>Eurotiomycetidae</taxon>
        <taxon>Eurotiales</taxon>
        <taxon>Aspergillaceae</taxon>
        <taxon>Aspergillus</taxon>
        <taxon>Aspergillus subgen. Circumdati</taxon>
    </lineage>
</organism>
<dbReference type="InterPro" id="IPR050121">
    <property type="entry name" value="Cytochrome_P450_monoxygenase"/>
</dbReference>
<dbReference type="PANTHER" id="PTHR24305:SF78">
    <property type="entry name" value="P450, PUTATIVE (EUROFUNG)-RELATED"/>
    <property type="match status" value="1"/>
</dbReference>
<dbReference type="InterPro" id="IPR036396">
    <property type="entry name" value="Cyt_P450_sf"/>
</dbReference>
<dbReference type="PRINTS" id="PR00463">
    <property type="entry name" value="EP450I"/>
</dbReference>
<dbReference type="GeneID" id="43644944"/>
<dbReference type="InterPro" id="IPR002401">
    <property type="entry name" value="Cyt_P450_E_grp-I"/>
</dbReference>
<dbReference type="Pfam" id="PF00067">
    <property type="entry name" value="p450"/>
    <property type="match status" value="1"/>
</dbReference>
<evidence type="ECO:0000256" key="1">
    <source>
        <dbReference type="ARBA" id="ARBA00010617"/>
    </source>
</evidence>
<keyword evidence="3" id="KW-0503">Monooxygenase</keyword>
<evidence type="ECO:0000313" key="6">
    <source>
        <dbReference type="EMBL" id="KAE8133539.1"/>
    </source>
</evidence>
<evidence type="ECO:0000256" key="4">
    <source>
        <dbReference type="PIRSR" id="PIRSR602401-1"/>
    </source>
</evidence>
<keyword evidence="5" id="KW-0472">Membrane</keyword>
<feature type="transmembrane region" description="Helical" evidence="5">
    <location>
        <begin position="92"/>
        <end position="112"/>
    </location>
</feature>
<keyword evidence="4" id="KW-0349">Heme</keyword>
<dbReference type="Gene3D" id="1.10.630.10">
    <property type="entry name" value="Cytochrome P450"/>
    <property type="match status" value="1"/>
</dbReference>
<dbReference type="GO" id="GO:0020037">
    <property type="term" value="F:heme binding"/>
    <property type="evidence" value="ECO:0007669"/>
    <property type="project" value="InterPro"/>
</dbReference>
<keyword evidence="4" id="KW-0408">Iron</keyword>
<keyword evidence="2" id="KW-0560">Oxidoreductase</keyword>
<dbReference type="InterPro" id="IPR001128">
    <property type="entry name" value="Cyt_P450"/>
</dbReference>
<dbReference type="SUPFAM" id="SSF48264">
    <property type="entry name" value="Cytochrome P450"/>
    <property type="match status" value="1"/>
</dbReference>
<dbReference type="PANTHER" id="PTHR24305">
    <property type="entry name" value="CYTOCHROME P450"/>
    <property type="match status" value="1"/>
</dbReference>
<keyword evidence="5" id="KW-0812">Transmembrane</keyword>
<dbReference type="RefSeq" id="XP_031909602.1">
    <property type="nucleotide sequence ID" value="XM_032060734.1"/>
</dbReference>
<evidence type="ECO:0000256" key="2">
    <source>
        <dbReference type="ARBA" id="ARBA00023002"/>
    </source>
</evidence>
<name>A0A5N6SI18_ASPPS</name>
<keyword evidence="5" id="KW-1133">Transmembrane helix</keyword>
<protein>
    <submittedName>
        <fullName evidence="6">Cytochrome P450</fullName>
    </submittedName>
</protein>
<dbReference type="EMBL" id="ML743615">
    <property type="protein sequence ID" value="KAE8133539.1"/>
    <property type="molecule type" value="Genomic_DNA"/>
</dbReference>
<dbReference type="GO" id="GO:0004497">
    <property type="term" value="F:monooxygenase activity"/>
    <property type="evidence" value="ECO:0007669"/>
    <property type="project" value="UniProtKB-KW"/>
</dbReference>
<dbReference type="OrthoDB" id="6692864at2759"/>
<feature type="transmembrane region" description="Helical" evidence="5">
    <location>
        <begin position="124"/>
        <end position="145"/>
    </location>
</feature>
<evidence type="ECO:0000256" key="3">
    <source>
        <dbReference type="ARBA" id="ARBA00023033"/>
    </source>
</evidence>
<dbReference type="GO" id="GO:0005506">
    <property type="term" value="F:iron ion binding"/>
    <property type="evidence" value="ECO:0007669"/>
    <property type="project" value="InterPro"/>
</dbReference>
<feature type="transmembrane region" description="Helical" evidence="5">
    <location>
        <begin position="62"/>
        <end position="80"/>
    </location>
</feature>
<keyword evidence="4" id="KW-0479">Metal-binding</keyword>
<dbReference type="CDD" id="cd11061">
    <property type="entry name" value="CYP67-like"/>
    <property type="match status" value="1"/>
</dbReference>
<reference evidence="6 7" key="1">
    <citation type="submission" date="2019-04" db="EMBL/GenBank/DDBJ databases">
        <title>Friends and foes A comparative genomics study of 23 Aspergillus species from section Flavi.</title>
        <authorList>
            <consortium name="DOE Joint Genome Institute"/>
            <person name="Kjaerbolling I."/>
            <person name="Vesth T."/>
            <person name="Frisvad J.C."/>
            <person name="Nybo J.L."/>
            <person name="Theobald S."/>
            <person name="Kildgaard S."/>
            <person name="Isbrandt T."/>
            <person name="Kuo A."/>
            <person name="Sato A."/>
            <person name="Lyhne E.K."/>
            <person name="Kogle M.E."/>
            <person name="Wiebenga A."/>
            <person name="Kun R.S."/>
            <person name="Lubbers R.J."/>
            <person name="Makela M.R."/>
            <person name="Barry K."/>
            <person name="Chovatia M."/>
            <person name="Clum A."/>
            <person name="Daum C."/>
            <person name="Haridas S."/>
            <person name="He G."/>
            <person name="LaButti K."/>
            <person name="Lipzen A."/>
            <person name="Mondo S."/>
            <person name="Riley R."/>
            <person name="Salamov A."/>
            <person name="Simmons B.A."/>
            <person name="Magnuson J.K."/>
            <person name="Henrissat B."/>
            <person name="Mortensen U.H."/>
            <person name="Larsen T.O."/>
            <person name="Devries R.P."/>
            <person name="Grigoriev I.V."/>
            <person name="Machida M."/>
            <person name="Baker S.E."/>
            <person name="Andersen M.R."/>
        </authorList>
    </citation>
    <scope>NUCLEOTIDE SEQUENCE [LARGE SCALE GENOMIC DNA]</scope>
    <source>
        <strain evidence="6 7">CBS 117625</strain>
    </source>
</reference>
<accession>A0A5N6SI18</accession>
<gene>
    <name evidence="6" type="ORF">BDV38DRAFT_286723</name>
</gene>
<comment type="similarity">
    <text evidence="1">Belongs to the cytochrome P450 family.</text>
</comment>
<dbReference type="GO" id="GO:0016705">
    <property type="term" value="F:oxidoreductase activity, acting on paired donors, with incorporation or reduction of molecular oxygen"/>
    <property type="evidence" value="ECO:0007669"/>
    <property type="project" value="InterPro"/>
</dbReference>
<dbReference type="FunFam" id="1.10.630.10:FF:000129">
    <property type="entry name" value="Benzoate 4-monooxygenase cytochrome P450"/>
    <property type="match status" value="1"/>
</dbReference>
<dbReference type="PRINTS" id="PR00385">
    <property type="entry name" value="P450"/>
</dbReference>
<feature type="binding site" description="axial binding residue" evidence="4">
    <location>
        <position position="552"/>
    </location>
    <ligand>
        <name>heme</name>
        <dbReference type="ChEBI" id="CHEBI:30413"/>
    </ligand>
    <ligandPart>
        <name>Fe</name>
        <dbReference type="ChEBI" id="CHEBI:18248"/>
    </ligandPart>
</feature>
<comment type="cofactor">
    <cofactor evidence="4">
        <name>heme</name>
        <dbReference type="ChEBI" id="CHEBI:30413"/>
    </cofactor>
</comment>
<keyword evidence="7" id="KW-1185">Reference proteome</keyword>
<evidence type="ECO:0000313" key="7">
    <source>
        <dbReference type="Proteomes" id="UP000325672"/>
    </source>
</evidence>
<evidence type="ECO:0000256" key="5">
    <source>
        <dbReference type="SAM" id="Phobius"/>
    </source>
</evidence>